<dbReference type="GO" id="GO:0000785">
    <property type="term" value="C:chromatin"/>
    <property type="evidence" value="ECO:0000318"/>
    <property type="project" value="GO_Central"/>
</dbReference>
<keyword evidence="3" id="KW-0234">DNA repair</keyword>
<feature type="region of interest" description="Disordered" evidence="5">
    <location>
        <begin position="213"/>
        <end position="279"/>
    </location>
</feature>
<evidence type="ECO:0008006" key="8">
    <source>
        <dbReference type="Google" id="ProtNLM"/>
    </source>
</evidence>
<comment type="subcellular location">
    <subcellularLocation>
        <location evidence="1">Nucleus</location>
    </subcellularLocation>
</comment>
<sequence>MLYKTYEYKEGEEALANEGKVWLADESVLTHFESLKFETDGNASSHAARDEDVNDSEREANEVPLGKMIKQLKSQGNKGGKTKKNSSSLAKAKDAENDVDILKMVREINLDNLGLSNKFESSNGHKDPSEKTKSESEHQKVKKGNITVTPVPVPKRRRSLSAHSASRLPRSSLMAPSRAPEDDSSPDLKGKKLKAERTGSELLVYSIQKKKNVTSKLKGKNSELGDNGRENEVGESDDDIPVQPGMLMETDKINTTNSPQSLTSSMKKRKRRSVAGLAKCPTKKSGIDIEDIIGYRIKVWWPMDKKFYGGTIKSYDPLKRKHVILYDDGDIEVLRLDKERWELADNGPKRTKKSISFKRTPSKDMSPAPKNRSPSSLSQNKKSVTIVKKKRTPTKNSKRVYKEPKDKVDSDVSSPEHAVASEGDKLKLDDPKGDHAEKVSQGMTDVEESDKEVVSISKGKHLEDTEERSNNSEESDGEEKSNFEAEVSEDMESTPQDDKKGDDGEESHSEEKEVDESSEALGVEANKEKSDSEGNQDVDIRKPSRKPKKLSKKSSNAEDADISDDEPLVLASNPLFSLCIIILEKFYDSKSSCE</sequence>
<evidence type="ECO:0000256" key="5">
    <source>
        <dbReference type="SAM" id="MobiDB-lite"/>
    </source>
</evidence>
<feature type="compositionally biased region" description="Basic and acidic residues" evidence="5">
    <location>
        <begin position="220"/>
        <end position="232"/>
    </location>
</feature>
<evidence type="ECO:0000256" key="3">
    <source>
        <dbReference type="ARBA" id="ARBA00023204"/>
    </source>
</evidence>
<evidence type="ECO:0000256" key="2">
    <source>
        <dbReference type="ARBA" id="ARBA00022763"/>
    </source>
</evidence>
<dbReference type="PANTHER" id="PTHR12663:SF68">
    <property type="entry name" value="TUDOR DOMAIN-CONTAINING PROTEIN"/>
    <property type="match status" value="1"/>
</dbReference>
<feature type="compositionally biased region" description="Basic and acidic residues" evidence="5">
    <location>
        <begin position="460"/>
        <end position="471"/>
    </location>
</feature>
<dbReference type="PANTHER" id="PTHR12663">
    <property type="entry name" value="ANDROGEN INDUCED INHIBITOR OF PROLIFERATION AS3 / PDS5-RELATED"/>
    <property type="match status" value="1"/>
</dbReference>
<protein>
    <recommendedName>
        <fullName evidence="8">Tudor domain-containing protein</fullName>
    </recommendedName>
</protein>
<feature type="region of interest" description="Disordered" evidence="5">
    <location>
        <begin position="37"/>
        <end position="100"/>
    </location>
</feature>
<dbReference type="GO" id="GO:0140670">
    <property type="term" value="F:cohesin unloader activity"/>
    <property type="evidence" value="ECO:0000318"/>
    <property type="project" value="GO_Central"/>
</dbReference>
<dbReference type="InterPro" id="IPR039776">
    <property type="entry name" value="Pds5"/>
</dbReference>
<organism evidence="6 7">
    <name type="scientific">Populus trichocarpa</name>
    <name type="common">Western balsam poplar</name>
    <name type="synonym">Populus balsamifera subsp. trichocarpa</name>
    <dbReference type="NCBI Taxonomy" id="3694"/>
    <lineage>
        <taxon>Eukaryota</taxon>
        <taxon>Viridiplantae</taxon>
        <taxon>Streptophyta</taxon>
        <taxon>Embryophyta</taxon>
        <taxon>Tracheophyta</taxon>
        <taxon>Spermatophyta</taxon>
        <taxon>Magnoliopsida</taxon>
        <taxon>eudicotyledons</taxon>
        <taxon>Gunneridae</taxon>
        <taxon>Pentapetalae</taxon>
        <taxon>rosids</taxon>
        <taxon>fabids</taxon>
        <taxon>Malpighiales</taxon>
        <taxon>Salicaceae</taxon>
        <taxon>Saliceae</taxon>
        <taxon>Populus</taxon>
    </lineage>
</organism>
<keyword evidence="4" id="KW-0539">Nucleus</keyword>
<reference evidence="6 7" key="1">
    <citation type="journal article" date="2006" name="Science">
        <title>The genome of black cottonwood, Populus trichocarpa (Torr. &amp; Gray).</title>
        <authorList>
            <person name="Tuskan G.A."/>
            <person name="Difazio S."/>
            <person name="Jansson S."/>
            <person name="Bohlmann J."/>
            <person name="Grigoriev I."/>
            <person name="Hellsten U."/>
            <person name="Putnam N."/>
            <person name="Ralph S."/>
            <person name="Rombauts S."/>
            <person name="Salamov A."/>
            <person name="Schein J."/>
            <person name="Sterck L."/>
            <person name="Aerts A."/>
            <person name="Bhalerao R.R."/>
            <person name="Bhalerao R.P."/>
            <person name="Blaudez D."/>
            <person name="Boerjan W."/>
            <person name="Brun A."/>
            <person name="Brunner A."/>
            <person name="Busov V."/>
            <person name="Campbell M."/>
            <person name="Carlson J."/>
            <person name="Chalot M."/>
            <person name="Chapman J."/>
            <person name="Chen G.L."/>
            <person name="Cooper D."/>
            <person name="Coutinho P.M."/>
            <person name="Couturier J."/>
            <person name="Covert S."/>
            <person name="Cronk Q."/>
            <person name="Cunningham R."/>
            <person name="Davis J."/>
            <person name="Degroeve S."/>
            <person name="Dejardin A."/>
            <person name="Depamphilis C."/>
            <person name="Detter J."/>
            <person name="Dirks B."/>
            <person name="Dubchak I."/>
            <person name="Duplessis S."/>
            <person name="Ehlting J."/>
            <person name="Ellis B."/>
            <person name="Gendler K."/>
            <person name="Goodstein D."/>
            <person name="Gribskov M."/>
            <person name="Grimwood J."/>
            <person name="Groover A."/>
            <person name="Gunter L."/>
            <person name="Hamberger B."/>
            <person name="Heinze B."/>
            <person name="Helariutta Y."/>
            <person name="Henrissat B."/>
            <person name="Holligan D."/>
            <person name="Holt R."/>
            <person name="Huang W."/>
            <person name="Islam-Faridi N."/>
            <person name="Jones S."/>
            <person name="Jones-Rhoades M."/>
            <person name="Jorgensen R."/>
            <person name="Joshi C."/>
            <person name="Kangasjarvi J."/>
            <person name="Karlsson J."/>
            <person name="Kelleher C."/>
            <person name="Kirkpatrick R."/>
            <person name="Kirst M."/>
            <person name="Kohler A."/>
            <person name="Kalluri U."/>
            <person name="Larimer F."/>
            <person name="Leebens-Mack J."/>
            <person name="Leple J.C."/>
            <person name="Locascio P."/>
            <person name="Lou Y."/>
            <person name="Lucas S."/>
            <person name="Martin F."/>
            <person name="Montanini B."/>
            <person name="Napoli C."/>
            <person name="Nelson D.R."/>
            <person name="Nelson C."/>
            <person name="Nieminen K."/>
            <person name="Nilsson O."/>
            <person name="Pereda V."/>
            <person name="Peter G."/>
            <person name="Philippe R."/>
            <person name="Pilate G."/>
            <person name="Poliakov A."/>
            <person name="Razumovskaya J."/>
            <person name="Richardson P."/>
            <person name="Rinaldi C."/>
            <person name="Ritland K."/>
            <person name="Rouze P."/>
            <person name="Ryaboy D."/>
            <person name="Schmutz J."/>
            <person name="Schrader J."/>
            <person name="Segerman B."/>
            <person name="Shin H."/>
            <person name="Siddiqui A."/>
            <person name="Sterky F."/>
            <person name="Terry A."/>
            <person name="Tsai C.J."/>
            <person name="Uberbacher E."/>
            <person name="Unneberg P."/>
            <person name="Vahala J."/>
            <person name="Wall K."/>
            <person name="Wessler S."/>
            <person name="Yang G."/>
            <person name="Yin T."/>
            <person name="Douglas C."/>
            <person name="Marra M."/>
            <person name="Sandberg G."/>
            <person name="Van de Peer Y."/>
            <person name="Rokhsar D."/>
        </authorList>
    </citation>
    <scope>NUCLEOTIDE SEQUENCE [LARGE SCALE GENOMIC DNA]</scope>
    <source>
        <strain evidence="7">cv. Nisqually</strain>
    </source>
</reference>
<dbReference type="STRING" id="3694.A0A2K1ZUR1"/>
<dbReference type="GO" id="GO:0005634">
    <property type="term" value="C:nucleus"/>
    <property type="evidence" value="ECO:0000318"/>
    <property type="project" value="GO_Central"/>
</dbReference>
<dbReference type="SUPFAM" id="SSF63748">
    <property type="entry name" value="Tudor/PWWP/MBT"/>
    <property type="match status" value="1"/>
</dbReference>
<name>A0A2K1ZUR1_POPTR</name>
<dbReference type="AlphaFoldDB" id="A0A2K1ZUR1"/>
<dbReference type="GO" id="GO:0006281">
    <property type="term" value="P:DNA repair"/>
    <property type="evidence" value="ECO:0007669"/>
    <property type="project" value="UniProtKB-KW"/>
</dbReference>
<dbReference type="ExpressionAtlas" id="A0A2K1ZUR1">
    <property type="expression patterns" value="baseline and differential"/>
</dbReference>
<feature type="region of interest" description="Disordered" evidence="5">
    <location>
        <begin position="340"/>
        <end position="569"/>
    </location>
</feature>
<keyword evidence="7" id="KW-1185">Reference proteome</keyword>
<dbReference type="Gene3D" id="2.30.30.140">
    <property type="match status" value="1"/>
</dbReference>
<evidence type="ECO:0000256" key="4">
    <source>
        <dbReference type="ARBA" id="ARBA00023242"/>
    </source>
</evidence>
<feature type="compositionally biased region" description="Polar residues" evidence="5">
    <location>
        <begin position="372"/>
        <end position="383"/>
    </location>
</feature>
<feature type="compositionally biased region" description="Basic residues" evidence="5">
    <location>
        <begin position="387"/>
        <end position="399"/>
    </location>
</feature>
<feature type="compositionally biased region" description="Basic and acidic residues" evidence="5">
    <location>
        <begin position="186"/>
        <end position="199"/>
    </location>
</feature>
<feature type="compositionally biased region" description="Basic and acidic residues" evidence="5">
    <location>
        <begin position="47"/>
        <end position="61"/>
    </location>
</feature>
<feature type="compositionally biased region" description="Basic residues" evidence="5">
    <location>
        <begin position="543"/>
        <end position="552"/>
    </location>
</feature>
<dbReference type="CDD" id="cd20404">
    <property type="entry name" value="Tudor_Agenet_AtEML-like"/>
    <property type="match status" value="1"/>
</dbReference>
<gene>
    <name evidence="6" type="ORF">POPTR_006G004700</name>
</gene>
<feature type="compositionally biased region" description="Basic and acidic residues" evidence="5">
    <location>
        <begin position="400"/>
        <end position="410"/>
    </location>
</feature>
<feature type="compositionally biased region" description="Basic and acidic residues" evidence="5">
    <location>
        <begin position="525"/>
        <end position="542"/>
    </location>
</feature>
<dbReference type="Proteomes" id="UP000006729">
    <property type="component" value="Chromosome 6"/>
</dbReference>
<dbReference type="InParanoid" id="A0A2K1ZUR1"/>
<evidence type="ECO:0000256" key="1">
    <source>
        <dbReference type="ARBA" id="ARBA00004123"/>
    </source>
</evidence>
<proteinExistence type="predicted"/>
<evidence type="ECO:0000313" key="6">
    <source>
        <dbReference type="EMBL" id="PNT29019.1"/>
    </source>
</evidence>
<evidence type="ECO:0000313" key="7">
    <source>
        <dbReference type="Proteomes" id="UP000006729"/>
    </source>
</evidence>
<feature type="compositionally biased region" description="Polar residues" evidence="5">
    <location>
        <begin position="253"/>
        <end position="265"/>
    </location>
</feature>
<dbReference type="EMBL" id="CM009295">
    <property type="protein sequence ID" value="PNT29019.1"/>
    <property type="molecule type" value="Genomic_DNA"/>
</dbReference>
<feature type="compositionally biased region" description="Acidic residues" evidence="5">
    <location>
        <begin position="558"/>
        <end position="567"/>
    </location>
</feature>
<accession>A0A2K1ZUR1</accession>
<feature type="compositionally biased region" description="Basic and acidic residues" evidence="5">
    <location>
        <begin position="91"/>
        <end position="100"/>
    </location>
</feature>
<dbReference type="GO" id="GO:0007064">
    <property type="term" value="P:mitotic sister chromatid cohesion"/>
    <property type="evidence" value="ECO:0000318"/>
    <property type="project" value="GO_Central"/>
</dbReference>
<feature type="region of interest" description="Disordered" evidence="5">
    <location>
        <begin position="113"/>
        <end position="201"/>
    </location>
</feature>
<feature type="compositionally biased region" description="Low complexity" evidence="5">
    <location>
        <begin position="161"/>
        <end position="173"/>
    </location>
</feature>
<feature type="compositionally biased region" description="Basic and acidic residues" evidence="5">
    <location>
        <begin position="496"/>
        <end position="511"/>
    </location>
</feature>
<feature type="compositionally biased region" description="Basic and acidic residues" evidence="5">
    <location>
        <begin position="123"/>
        <end position="139"/>
    </location>
</feature>
<feature type="compositionally biased region" description="Basic and acidic residues" evidence="5">
    <location>
        <begin position="422"/>
        <end position="438"/>
    </location>
</feature>
<keyword evidence="2" id="KW-0227">DNA damage</keyword>